<feature type="region of interest" description="Disordered" evidence="4">
    <location>
        <begin position="1"/>
        <end position="26"/>
    </location>
</feature>
<evidence type="ECO:0000256" key="3">
    <source>
        <dbReference type="ARBA" id="ARBA00023002"/>
    </source>
</evidence>
<dbReference type="Gene3D" id="3.30.43.10">
    <property type="entry name" value="Uridine Diphospho-n-acetylenolpyruvylglucosamine Reductase, domain 2"/>
    <property type="match status" value="1"/>
</dbReference>
<dbReference type="SUPFAM" id="SSF55103">
    <property type="entry name" value="FAD-linked oxidases, C-terminal domain"/>
    <property type="match status" value="1"/>
</dbReference>
<dbReference type="Gene3D" id="3.30.70.2190">
    <property type="match status" value="1"/>
</dbReference>
<accession>A0A936N9W7</accession>
<dbReference type="Gene3D" id="3.30.465.10">
    <property type="match status" value="1"/>
</dbReference>
<dbReference type="InterPro" id="IPR016167">
    <property type="entry name" value="FAD-bd_PCMH_sub1"/>
</dbReference>
<dbReference type="AlphaFoldDB" id="A0A936N9W7"/>
<dbReference type="Pfam" id="PF02913">
    <property type="entry name" value="FAD-oxidase_C"/>
    <property type="match status" value="1"/>
</dbReference>
<dbReference type="InterPro" id="IPR016169">
    <property type="entry name" value="FAD-bd_PCMH_sub2"/>
</dbReference>
<organism evidence="6 7">
    <name type="scientific">Candidatus Neomicrothrix subdominans</name>
    <dbReference type="NCBI Taxonomy" id="2954438"/>
    <lineage>
        <taxon>Bacteria</taxon>
        <taxon>Bacillati</taxon>
        <taxon>Actinomycetota</taxon>
        <taxon>Acidimicrobiia</taxon>
        <taxon>Acidimicrobiales</taxon>
        <taxon>Microthrixaceae</taxon>
        <taxon>Candidatus Neomicrothrix</taxon>
    </lineage>
</organism>
<evidence type="ECO:0000259" key="5">
    <source>
        <dbReference type="PROSITE" id="PS51387"/>
    </source>
</evidence>
<proteinExistence type="predicted"/>
<reference evidence="6 7" key="1">
    <citation type="submission" date="2020-10" db="EMBL/GenBank/DDBJ databases">
        <title>Connecting structure to function with the recovery of over 1000 high-quality activated sludge metagenome-assembled genomes encoding full-length rRNA genes using long-read sequencing.</title>
        <authorList>
            <person name="Singleton C.M."/>
            <person name="Petriglieri F."/>
            <person name="Kristensen J.M."/>
            <person name="Kirkegaard R.H."/>
            <person name="Michaelsen T.Y."/>
            <person name="Andersen M.H."/>
            <person name="Karst S.M."/>
            <person name="Dueholm M.S."/>
            <person name="Nielsen P.H."/>
            <person name="Albertsen M."/>
        </authorList>
    </citation>
    <scope>NUCLEOTIDE SEQUENCE [LARGE SCALE GENOMIC DNA]</scope>
    <source>
        <strain evidence="6">Lyne_18-Q3-R50-59_MAXAC.006</strain>
    </source>
</reference>
<comment type="caution">
    <text evidence="6">The sequence shown here is derived from an EMBL/GenBank/DDBJ whole genome shotgun (WGS) entry which is preliminary data.</text>
</comment>
<dbReference type="InterPro" id="IPR036318">
    <property type="entry name" value="FAD-bd_PCMH-like_sf"/>
</dbReference>
<feature type="domain" description="FAD-binding PCMH-type" evidence="5">
    <location>
        <begin position="58"/>
        <end position="239"/>
    </location>
</feature>
<dbReference type="InterPro" id="IPR004113">
    <property type="entry name" value="FAD-bd_oxidored_4_C"/>
</dbReference>
<dbReference type="InterPro" id="IPR051264">
    <property type="entry name" value="FAD-oxidored/transferase_4"/>
</dbReference>
<dbReference type="PANTHER" id="PTHR43716">
    <property type="entry name" value="D-2-HYDROXYGLUTARATE DEHYDROGENASE, MITOCHONDRIAL"/>
    <property type="match status" value="1"/>
</dbReference>
<dbReference type="Gene3D" id="3.30.70.2740">
    <property type="match status" value="1"/>
</dbReference>
<name>A0A936N9W7_9ACTN</name>
<keyword evidence="1" id="KW-0285">Flavoprotein</keyword>
<dbReference type="GO" id="GO:0016491">
    <property type="term" value="F:oxidoreductase activity"/>
    <property type="evidence" value="ECO:0007669"/>
    <property type="project" value="UniProtKB-KW"/>
</dbReference>
<keyword evidence="2" id="KW-0274">FAD</keyword>
<dbReference type="GO" id="GO:0022904">
    <property type="term" value="P:respiratory electron transport chain"/>
    <property type="evidence" value="ECO:0007669"/>
    <property type="project" value="TreeGrafter"/>
</dbReference>
<evidence type="ECO:0000256" key="4">
    <source>
        <dbReference type="SAM" id="MobiDB-lite"/>
    </source>
</evidence>
<evidence type="ECO:0000256" key="1">
    <source>
        <dbReference type="ARBA" id="ARBA00022630"/>
    </source>
</evidence>
<dbReference type="PROSITE" id="PS51387">
    <property type="entry name" value="FAD_PCMH"/>
    <property type="match status" value="1"/>
</dbReference>
<gene>
    <name evidence="6" type="ORF">IPN02_01725</name>
</gene>
<evidence type="ECO:0000313" key="7">
    <source>
        <dbReference type="Proteomes" id="UP000727993"/>
    </source>
</evidence>
<dbReference type="Pfam" id="PF01565">
    <property type="entry name" value="FAD_binding_4"/>
    <property type="match status" value="1"/>
</dbReference>
<dbReference type="GO" id="GO:0071949">
    <property type="term" value="F:FAD binding"/>
    <property type="evidence" value="ECO:0007669"/>
    <property type="project" value="InterPro"/>
</dbReference>
<dbReference type="SUPFAM" id="SSF56176">
    <property type="entry name" value="FAD-binding/transporter-associated domain-like"/>
    <property type="match status" value="1"/>
</dbReference>
<dbReference type="EMBL" id="JADJZA010000001">
    <property type="protein sequence ID" value="MBK9295598.1"/>
    <property type="molecule type" value="Genomic_DNA"/>
</dbReference>
<evidence type="ECO:0000313" key="6">
    <source>
        <dbReference type="EMBL" id="MBK9295598.1"/>
    </source>
</evidence>
<evidence type="ECO:0000256" key="2">
    <source>
        <dbReference type="ARBA" id="ARBA00022827"/>
    </source>
</evidence>
<keyword evidence="3" id="KW-0560">Oxidoreductase</keyword>
<dbReference type="InterPro" id="IPR016164">
    <property type="entry name" value="FAD-linked_Oxase-like_C"/>
</dbReference>
<protein>
    <submittedName>
        <fullName evidence="6">FAD-binding oxidoreductase</fullName>
    </submittedName>
</protein>
<dbReference type="InterPro" id="IPR016166">
    <property type="entry name" value="FAD-bd_PCMH"/>
</dbReference>
<sequence length="492" mass="51786">MSPRSGGGFASALPGPEHRASPPGLPDFIAEVRDALDASGVLTDPVDREAYATPWRGTPGRTPVVVRPATTAAVAEVVRLASRHRVRLIPQGANSGLVEASVPDRYGHMVVLSFERLRSRLEVDVDDRTVIADAGVRLSTLNEALAPHGLSLPIDLGSDPSLGGMVSTNTGGARMIHHGDLRRHLLGLEVVLADPPGAVLDDLGALRKNNTSPKVSDWFIGAAGRFGIVTAVALEVAAIDRDRATAFLVPADDRAAVTITAALERALGHRLRAVEAMDAQALGLAAGEPGVHNPFGEDAPPPLTLLVEAAETDPAPDRSAEEALVRALAELPGSVLLDALVVPPGDAWGLRHRVSEALARSGTVMGFDLSVRRSRLPELRAALDNDVRPYLPDGASLVEFGHWGDGGLHANLVVPHAATGGRPPHPETIAGLRRRIWAVVAGLGGSWASEHGWGPTNDDALAAHGDPVRIDLLDRIEAMLDPQDILGRPRHP</sequence>
<dbReference type="InterPro" id="IPR006094">
    <property type="entry name" value="Oxid_FAD_bind_N"/>
</dbReference>
<dbReference type="Proteomes" id="UP000727993">
    <property type="component" value="Unassembled WGS sequence"/>
</dbReference>
<dbReference type="PANTHER" id="PTHR43716:SF2">
    <property type="entry name" value="BLL6224 PROTEIN"/>
    <property type="match status" value="1"/>
</dbReference>